<evidence type="ECO:0000256" key="14">
    <source>
        <dbReference type="ARBA" id="ARBA00023242"/>
    </source>
</evidence>
<dbReference type="GO" id="GO:0005759">
    <property type="term" value="C:mitochondrial matrix"/>
    <property type="evidence" value="ECO:0007669"/>
    <property type="project" value="UniProtKB-SubCell"/>
</dbReference>
<evidence type="ECO:0000256" key="6">
    <source>
        <dbReference type="ARBA" id="ARBA00018274"/>
    </source>
</evidence>
<dbReference type="NCBIfam" id="NF009489">
    <property type="entry name" value="PRK12851.1"/>
    <property type="match status" value="1"/>
</dbReference>
<name>B4IDY0_DROSE</name>
<comment type="subcellular location">
    <subcellularLocation>
        <location evidence="3">Cytoplasm</location>
    </subcellularLocation>
    <subcellularLocation>
        <location evidence="2">Mitochondrion matrix</location>
    </subcellularLocation>
    <subcellularLocation>
        <location evidence="1">Nucleus</location>
    </subcellularLocation>
</comment>
<keyword evidence="8" id="KW-0547">Nucleotide-binding</keyword>
<dbReference type="NCBIfam" id="NF009487">
    <property type="entry name" value="PRK12849.1"/>
    <property type="match status" value="1"/>
</dbReference>
<dbReference type="HOGENOM" id="CLU_333251_0_0_1"/>
<comment type="similarity">
    <text evidence="5">Belongs to the AAA ATPase family.</text>
</comment>
<dbReference type="PROSITE" id="PS00296">
    <property type="entry name" value="CHAPERONINS_CPN60"/>
    <property type="match status" value="1"/>
</dbReference>
<feature type="coiled-coil region" evidence="16">
    <location>
        <begin position="360"/>
        <end position="387"/>
    </location>
</feature>
<dbReference type="NCBIfam" id="NF009488">
    <property type="entry name" value="PRK12850.1"/>
    <property type="match status" value="1"/>
</dbReference>
<keyword evidence="7" id="KW-0963">Cytoplasm</keyword>
<keyword evidence="12" id="KW-0496">Mitochondrion</keyword>
<dbReference type="Proteomes" id="UP000001292">
    <property type="component" value="Unassembled WGS sequence"/>
</dbReference>
<dbReference type="GO" id="GO:0005634">
    <property type="term" value="C:nucleus"/>
    <property type="evidence" value="ECO:0007669"/>
    <property type="project" value="UniProtKB-SubCell"/>
</dbReference>
<dbReference type="GO" id="GO:0042026">
    <property type="term" value="P:protein refolding"/>
    <property type="evidence" value="ECO:0007669"/>
    <property type="project" value="InterPro"/>
</dbReference>
<dbReference type="SUPFAM" id="SSF52029">
    <property type="entry name" value="GroEL apical domain-like"/>
    <property type="match status" value="1"/>
</dbReference>
<evidence type="ECO:0000259" key="17">
    <source>
        <dbReference type="SMART" id="SM00382"/>
    </source>
</evidence>
<evidence type="ECO:0000256" key="5">
    <source>
        <dbReference type="ARBA" id="ARBA00006914"/>
    </source>
</evidence>
<evidence type="ECO:0000256" key="10">
    <source>
        <dbReference type="ARBA" id="ARBA00022942"/>
    </source>
</evidence>
<evidence type="ECO:0000313" key="19">
    <source>
        <dbReference type="Proteomes" id="UP000001292"/>
    </source>
</evidence>
<dbReference type="SMART" id="SM00382">
    <property type="entry name" value="AAA"/>
    <property type="match status" value="1"/>
</dbReference>
<dbReference type="CDD" id="cd19502">
    <property type="entry name" value="RecA-like_PAN_like"/>
    <property type="match status" value="1"/>
</dbReference>
<evidence type="ECO:0000256" key="15">
    <source>
        <dbReference type="RuleBase" id="RU000418"/>
    </source>
</evidence>
<dbReference type="FunFam" id="3.40.50.300:FF:000033">
    <property type="entry name" value="26S protease regulatory subunit 6B"/>
    <property type="match status" value="1"/>
</dbReference>
<dbReference type="FunFam" id="1.10.8.60:FF:000018">
    <property type="entry name" value="26S protease regulatory subunit 6B"/>
    <property type="match status" value="1"/>
</dbReference>
<dbReference type="PROSITE" id="PS00674">
    <property type="entry name" value="AAA"/>
    <property type="match status" value="1"/>
</dbReference>
<gene>
    <name evidence="18" type="primary">Dsec\GM11458</name>
    <name evidence="18" type="ORF">Dsec_GM11458</name>
</gene>
<dbReference type="SMR" id="B4IDY0"/>
<dbReference type="SUPFAM" id="SSF48592">
    <property type="entry name" value="GroEL equatorial domain-like"/>
    <property type="match status" value="2"/>
</dbReference>
<organism evidence="19">
    <name type="scientific">Drosophila sechellia</name>
    <name type="common">Fruit fly</name>
    <dbReference type="NCBI Taxonomy" id="7238"/>
    <lineage>
        <taxon>Eukaryota</taxon>
        <taxon>Metazoa</taxon>
        <taxon>Ecdysozoa</taxon>
        <taxon>Arthropoda</taxon>
        <taxon>Hexapoda</taxon>
        <taxon>Insecta</taxon>
        <taxon>Pterygota</taxon>
        <taxon>Neoptera</taxon>
        <taxon>Endopterygota</taxon>
        <taxon>Diptera</taxon>
        <taxon>Brachycera</taxon>
        <taxon>Muscomorpha</taxon>
        <taxon>Ephydroidea</taxon>
        <taxon>Drosophilidae</taxon>
        <taxon>Drosophila</taxon>
        <taxon>Sophophora</taxon>
    </lineage>
</organism>
<dbReference type="STRING" id="7238.B4IDY0"/>
<dbReference type="PANTHER" id="PTHR45633">
    <property type="entry name" value="60 KDA HEAT SHOCK PROTEIN, MITOCHONDRIAL"/>
    <property type="match status" value="1"/>
</dbReference>
<dbReference type="Pfam" id="PF00118">
    <property type="entry name" value="Cpn60_TCP1"/>
    <property type="match status" value="1"/>
</dbReference>
<accession>B4IDY0</accession>
<dbReference type="InterPro" id="IPR018370">
    <property type="entry name" value="Chaperonin_Cpn60_CS"/>
</dbReference>
<keyword evidence="16" id="KW-0175">Coiled coil</keyword>
<dbReference type="CDD" id="cd03344">
    <property type="entry name" value="GroEL"/>
    <property type="match status" value="1"/>
</dbReference>
<dbReference type="EMBL" id="CH480830">
    <property type="protein sequence ID" value="EDW45788.1"/>
    <property type="molecule type" value="Genomic_DNA"/>
</dbReference>
<dbReference type="Gene3D" id="3.50.7.10">
    <property type="entry name" value="GroEL"/>
    <property type="match status" value="1"/>
</dbReference>
<comment type="similarity">
    <text evidence="4 15">Belongs to the chaperonin (HSP60) family.</text>
</comment>
<evidence type="ECO:0000256" key="12">
    <source>
        <dbReference type="ARBA" id="ARBA00023128"/>
    </source>
</evidence>
<dbReference type="Gene3D" id="3.40.50.300">
    <property type="entry name" value="P-loop containing nucleotide triphosphate hydrolases"/>
    <property type="match status" value="1"/>
</dbReference>
<dbReference type="InterPro" id="IPR041569">
    <property type="entry name" value="AAA_lid_3"/>
</dbReference>
<protein>
    <recommendedName>
        <fullName evidence="6">26S proteasome regulatory subunit 6B</fullName>
    </recommendedName>
</protein>
<evidence type="ECO:0000256" key="13">
    <source>
        <dbReference type="ARBA" id="ARBA00023186"/>
    </source>
</evidence>
<reference evidence="18 19" key="1">
    <citation type="journal article" date="2007" name="Nature">
        <title>Evolution of genes and genomes on the Drosophila phylogeny.</title>
        <authorList>
            <consortium name="Drosophila 12 Genomes Consortium"/>
            <person name="Clark A.G."/>
            <person name="Eisen M.B."/>
            <person name="Smith D.R."/>
            <person name="Bergman C.M."/>
            <person name="Oliver B."/>
            <person name="Markow T.A."/>
            <person name="Kaufman T.C."/>
            <person name="Kellis M."/>
            <person name="Gelbart W."/>
            <person name="Iyer V.N."/>
            <person name="Pollard D.A."/>
            <person name="Sackton T.B."/>
            <person name="Larracuente A.M."/>
            <person name="Singh N.D."/>
            <person name="Abad J.P."/>
            <person name="Abt D.N."/>
            <person name="Adryan B."/>
            <person name="Aguade M."/>
            <person name="Akashi H."/>
            <person name="Anderson W.W."/>
            <person name="Aquadro C.F."/>
            <person name="Ardell D.H."/>
            <person name="Arguello R."/>
            <person name="Artieri C.G."/>
            <person name="Barbash D.A."/>
            <person name="Barker D."/>
            <person name="Barsanti P."/>
            <person name="Batterham P."/>
            <person name="Batzoglou S."/>
            <person name="Begun D."/>
            <person name="Bhutkar A."/>
            <person name="Blanco E."/>
            <person name="Bosak S.A."/>
            <person name="Bradley R.K."/>
            <person name="Brand A.D."/>
            <person name="Brent M.R."/>
            <person name="Brooks A.N."/>
            <person name="Brown R.H."/>
            <person name="Butlin R.K."/>
            <person name="Caggese C."/>
            <person name="Calvi B.R."/>
            <person name="Bernardo de Carvalho A."/>
            <person name="Caspi A."/>
            <person name="Castrezana S."/>
            <person name="Celniker S.E."/>
            <person name="Chang J.L."/>
            <person name="Chapple C."/>
            <person name="Chatterji S."/>
            <person name="Chinwalla A."/>
            <person name="Civetta A."/>
            <person name="Clifton S.W."/>
            <person name="Comeron J.M."/>
            <person name="Costello J.C."/>
            <person name="Coyne J.A."/>
            <person name="Daub J."/>
            <person name="David R.G."/>
            <person name="Delcher A.L."/>
            <person name="Delehaunty K."/>
            <person name="Do C.B."/>
            <person name="Ebling H."/>
            <person name="Edwards K."/>
            <person name="Eickbush T."/>
            <person name="Evans J.D."/>
            <person name="Filipski A."/>
            <person name="Findeiss S."/>
            <person name="Freyhult E."/>
            <person name="Fulton L."/>
            <person name="Fulton R."/>
            <person name="Garcia A.C."/>
            <person name="Gardiner A."/>
            <person name="Garfield D.A."/>
            <person name="Garvin B.E."/>
            <person name="Gibson G."/>
            <person name="Gilbert D."/>
            <person name="Gnerre S."/>
            <person name="Godfrey J."/>
            <person name="Good R."/>
            <person name="Gotea V."/>
            <person name="Gravely B."/>
            <person name="Greenberg A.J."/>
            <person name="Griffiths-Jones S."/>
            <person name="Gross S."/>
            <person name="Guigo R."/>
            <person name="Gustafson E.A."/>
            <person name="Haerty W."/>
            <person name="Hahn M.W."/>
            <person name="Halligan D.L."/>
            <person name="Halpern A.L."/>
            <person name="Halter G.M."/>
            <person name="Han M.V."/>
            <person name="Heger A."/>
            <person name="Hillier L."/>
            <person name="Hinrichs A.S."/>
            <person name="Holmes I."/>
            <person name="Hoskins R.A."/>
            <person name="Hubisz M.J."/>
            <person name="Hultmark D."/>
            <person name="Huntley M.A."/>
            <person name="Jaffe D.B."/>
            <person name="Jagadeeshan S."/>
            <person name="Jeck W.R."/>
            <person name="Johnson J."/>
            <person name="Jones C.D."/>
            <person name="Jordan W.C."/>
            <person name="Karpen G.H."/>
            <person name="Kataoka E."/>
            <person name="Keightley P.D."/>
            <person name="Kheradpour P."/>
            <person name="Kirkness E.F."/>
            <person name="Koerich L.B."/>
            <person name="Kristiansen K."/>
            <person name="Kudrna D."/>
            <person name="Kulathinal R.J."/>
            <person name="Kumar S."/>
            <person name="Kwok R."/>
            <person name="Lander E."/>
            <person name="Langley C.H."/>
            <person name="Lapoint R."/>
            <person name="Lazzaro B.P."/>
            <person name="Lee S.J."/>
            <person name="Levesque L."/>
            <person name="Li R."/>
            <person name="Lin C.F."/>
            <person name="Lin M.F."/>
            <person name="Lindblad-Toh K."/>
            <person name="Llopart A."/>
            <person name="Long M."/>
            <person name="Low L."/>
            <person name="Lozovsky E."/>
            <person name="Lu J."/>
            <person name="Luo M."/>
            <person name="Machado C.A."/>
            <person name="Makalowski W."/>
            <person name="Marzo M."/>
            <person name="Matsuda M."/>
            <person name="Matzkin L."/>
            <person name="McAllister B."/>
            <person name="McBride C.S."/>
            <person name="McKernan B."/>
            <person name="McKernan K."/>
            <person name="Mendez-Lago M."/>
            <person name="Minx P."/>
            <person name="Mollenhauer M.U."/>
            <person name="Montooth K."/>
            <person name="Mount S.M."/>
            <person name="Mu X."/>
            <person name="Myers E."/>
            <person name="Negre B."/>
            <person name="Newfeld S."/>
            <person name="Nielsen R."/>
            <person name="Noor M.A."/>
            <person name="O'Grady P."/>
            <person name="Pachter L."/>
            <person name="Papaceit M."/>
            <person name="Parisi M.J."/>
            <person name="Parisi M."/>
            <person name="Parts L."/>
            <person name="Pedersen J.S."/>
            <person name="Pesole G."/>
            <person name="Phillippy A.M."/>
            <person name="Ponting C.P."/>
            <person name="Pop M."/>
            <person name="Porcelli D."/>
            <person name="Powell J.R."/>
            <person name="Prohaska S."/>
            <person name="Pruitt K."/>
            <person name="Puig M."/>
            <person name="Quesneville H."/>
            <person name="Ram K.R."/>
            <person name="Rand D."/>
            <person name="Rasmussen M.D."/>
            <person name="Reed L.K."/>
            <person name="Reenan R."/>
            <person name="Reily A."/>
            <person name="Remington K.A."/>
            <person name="Rieger T.T."/>
            <person name="Ritchie M.G."/>
            <person name="Robin C."/>
            <person name="Rogers Y.H."/>
            <person name="Rohde C."/>
            <person name="Rozas J."/>
            <person name="Rubenfield M.J."/>
            <person name="Ruiz A."/>
            <person name="Russo S."/>
            <person name="Salzberg S.L."/>
            <person name="Sanchez-Gracia A."/>
            <person name="Saranga D.J."/>
            <person name="Sato H."/>
            <person name="Schaeffer S.W."/>
            <person name="Schatz M.C."/>
            <person name="Schlenke T."/>
            <person name="Schwartz R."/>
            <person name="Segarra C."/>
            <person name="Singh R.S."/>
            <person name="Sirot L."/>
            <person name="Sirota M."/>
            <person name="Sisneros N.B."/>
            <person name="Smith C.D."/>
            <person name="Smith T.F."/>
            <person name="Spieth J."/>
            <person name="Stage D.E."/>
            <person name="Stark A."/>
            <person name="Stephan W."/>
            <person name="Strausberg R.L."/>
            <person name="Strempel S."/>
            <person name="Sturgill D."/>
            <person name="Sutton G."/>
            <person name="Sutton G.G."/>
            <person name="Tao W."/>
            <person name="Teichmann S."/>
            <person name="Tobari Y.N."/>
            <person name="Tomimura Y."/>
            <person name="Tsolas J.M."/>
            <person name="Valente V.L."/>
            <person name="Venter E."/>
            <person name="Venter J.C."/>
            <person name="Vicario S."/>
            <person name="Vieira F.G."/>
            <person name="Vilella A.J."/>
            <person name="Villasante A."/>
            <person name="Walenz B."/>
            <person name="Wang J."/>
            <person name="Wasserman M."/>
            <person name="Watts T."/>
            <person name="Wilson D."/>
            <person name="Wilson R.K."/>
            <person name="Wing R.A."/>
            <person name="Wolfner M.F."/>
            <person name="Wong A."/>
            <person name="Wong G.K."/>
            <person name="Wu C.I."/>
            <person name="Wu G."/>
            <person name="Yamamoto D."/>
            <person name="Yang H.P."/>
            <person name="Yang S.P."/>
            <person name="Yorke J.A."/>
            <person name="Yoshida K."/>
            <person name="Zdobnov E."/>
            <person name="Zhang P."/>
            <person name="Zhang Y."/>
            <person name="Zimin A.V."/>
            <person name="Baldwin J."/>
            <person name="Abdouelleil A."/>
            <person name="Abdulkadir J."/>
            <person name="Abebe A."/>
            <person name="Abera B."/>
            <person name="Abreu J."/>
            <person name="Acer S.C."/>
            <person name="Aftuck L."/>
            <person name="Alexander A."/>
            <person name="An P."/>
            <person name="Anderson E."/>
            <person name="Anderson S."/>
            <person name="Arachi H."/>
            <person name="Azer M."/>
            <person name="Bachantsang P."/>
            <person name="Barry A."/>
            <person name="Bayul T."/>
            <person name="Berlin A."/>
            <person name="Bessette D."/>
            <person name="Bloom T."/>
            <person name="Blye J."/>
            <person name="Boguslavskiy L."/>
            <person name="Bonnet C."/>
            <person name="Boukhgalter B."/>
            <person name="Bourzgui I."/>
            <person name="Brown A."/>
            <person name="Cahill P."/>
            <person name="Channer S."/>
            <person name="Cheshatsang Y."/>
            <person name="Chuda L."/>
            <person name="Citroen M."/>
            <person name="Collymore A."/>
            <person name="Cooke P."/>
            <person name="Costello M."/>
            <person name="D'Aco K."/>
            <person name="Daza R."/>
            <person name="De Haan G."/>
            <person name="DeGray S."/>
            <person name="DeMaso C."/>
            <person name="Dhargay N."/>
            <person name="Dooley K."/>
            <person name="Dooley E."/>
            <person name="Doricent M."/>
            <person name="Dorje P."/>
            <person name="Dorjee K."/>
            <person name="Dupes A."/>
            <person name="Elong R."/>
            <person name="Falk J."/>
            <person name="Farina A."/>
            <person name="Faro S."/>
            <person name="Ferguson D."/>
            <person name="Fisher S."/>
            <person name="Foley C.D."/>
            <person name="Franke A."/>
            <person name="Friedrich D."/>
            <person name="Gadbois L."/>
            <person name="Gearin G."/>
            <person name="Gearin C.R."/>
            <person name="Giannoukos G."/>
            <person name="Goode T."/>
            <person name="Graham J."/>
            <person name="Grandbois E."/>
            <person name="Grewal S."/>
            <person name="Gyaltsen K."/>
            <person name="Hafez N."/>
            <person name="Hagos B."/>
            <person name="Hall J."/>
            <person name="Henson C."/>
            <person name="Hollinger A."/>
            <person name="Honan T."/>
            <person name="Huard M.D."/>
            <person name="Hughes L."/>
            <person name="Hurhula B."/>
            <person name="Husby M.E."/>
            <person name="Kamat A."/>
            <person name="Kanga B."/>
            <person name="Kashin S."/>
            <person name="Khazanovich D."/>
            <person name="Kisner P."/>
            <person name="Lance K."/>
            <person name="Lara M."/>
            <person name="Lee W."/>
            <person name="Lennon N."/>
            <person name="Letendre F."/>
            <person name="LeVine R."/>
            <person name="Lipovsky A."/>
            <person name="Liu X."/>
            <person name="Liu J."/>
            <person name="Liu S."/>
            <person name="Lokyitsang T."/>
            <person name="Lokyitsang Y."/>
            <person name="Lubonja R."/>
            <person name="Lui A."/>
            <person name="MacDonald P."/>
            <person name="Magnisalis V."/>
            <person name="Maru K."/>
            <person name="Matthews C."/>
            <person name="McCusker W."/>
            <person name="McDonough S."/>
            <person name="Mehta T."/>
            <person name="Meldrim J."/>
            <person name="Meneus L."/>
            <person name="Mihai O."/>
            <person name="Mihalev A."/>
            <person name="Mihova T."/>
            <person name="Mittelman R."/>
            <person name="Mlenga V."/>
            <person name="Montmayeur A."/>
            <person name="Mulrain L."/>
            <person name="Navidi A."/>
            <person name="Naylor J."/>
            <person name="Negash T."/>
            <person name="Nguyen T."/>
            <person name="Nguyen N."/>
            <person name="Nicol R."/>
            <person name="Norbu C."/>
            <person name="Norbu N."/>
            <person name="Novod N."/>
            <person name="O'Neill B."/>
            <person name="Osman S."/>
            <person name="Markiewicz E."/>
            <person name="Oyono O.L."/>
            <person name="Patti C."/>
            <person name="Phunkhang P."/>
            <person name="Pierre F."/>
            <person name="Priest M."/>
            <person name="Raghuraman S."/>
            <person name="Rege F."/>
            <person name="Reyes R."/>
            <person name="Rise C."/>
            <person name="Rogov P."/>
            <person name="Ross K."/>
            <person name="Ryan E."/>
            <person name="Settipalli S."/>
            <person name="Shea T."/>
            <person name="Sherpa N."/>
            <person name="Shi L."/>
            <person name="Shih D."/>
            <person name="Sparrow T."/>
            <person name="Spaulding J."/>
            <person name="Stalker J."/>
            <person name="Stange-Thomann N."/>
            <person name="Stavropoulos S."/>
            <person name="Stone C."/>
            <person name="Strader C."/>
            <person name="Tesfaye S."/>
            <person name="Thomson T."/>
            <person name="Thoulutsang Y."/>
            <person name="Thoulutsang D."/>
            <person name="Topham K."/>
            <person name="Topping I."/>
            <person name="Tsamla T."/>
            <person name="Vassiliev H."/>
            <person name="Vo A."/>
            <person name="Wangchuk T."/>
            <person name="Wangdi T."/>
            <person name="Weiand M."/>
            <person name="Wilkinson J."/>
            <person name="Wilson A."/>
            <person name="Yadav S."/>
            <person name="Young G."/>
            <person name="Yu Q."/>
            <person name="Zembek L."/>
            <person name="Zhong D."/>
            <person name="Zimmer A."/>
            <person name="Zwirko Z."/>
            <person name="Jaffe D.B."/>
            <person name="Alvarez P."/>
            <person name="Brockman W."/>
            <person name="Butler J."/>
            <person name="Chin C."/>
            <person name="Gnerre S."/>
            <person name="Grabherr M."/>
            <person name="Kleber M."/>
            <person name="Mauceli E."/>
            <person name="MacCallum I."/>
        </authorList>
    </citation>
    <scope>NUCLEOTIDE SEQUENCE [LARGE SCALE GENOMIC DNA]</scope>
    <source>
        <strain evidence="19">Rob3c / Tucson 14021-0248.25</strain>
    </source>
</reference>
<dbReference type="InterPro" id="IPR003593">
    <property type="entry name" value="AAA+_ATPase"/>
</dbReference>
<evidence type="ECO:0000256" key="8">
    <source>
        <dbReference type="ARBA" id="ARBA00022741"/>
    </source>
</evidence>
<dbReference type="InterPro" id="IPR032501">
    <property type="entry name" value="Prot_ATP_ID_OB_2nd"/>
</dbReference>
<evidence type="ECO:0000313" key="18">
    <source>
        <dbReference type="EMBL" id="EDW45788.1"/>
    </source>
</evidence>
<dbReference type="Gene3D" id="1.10.8.60">
    <property type="match status" value="1"/>
</dbReference>
<evidence type="ECO:0000256" key="2">
    <source>
        <dbReference type="ARBA" id="ARBA00004305"/>
    </source>
</evidence>
<dbReference type="InterPro" id="IPR027417">
    <property type="entry name" value="P-loop_NTPase"/>
</dbReference>
<dbReference type="NCBIfam" id="TIGR02348">
    <property type="entry name" value="GroEL"/>
    <property type="match status" value="1"/>
</dbReference>
<evidence type="ECO:0000256" key="16">
    <source>
        <dbReference type="SAM" id="Coils"/>
    </source>
</evidence>
<feature type="domain" description="AAA+ ATPase" evidence="17">
    <location>
        <begin position="638"/>
        <end position="777"/>
    </location>
</feature>
<dbReference type="GO" id="GO:0140662">
    <property type="term" value="F:ATP-dependent protein folding chaperone"/>
    <property type="evidence" value="ECO:0007669"/>
    <property type="project" value="InterPro"/>
</dbReference>
<dbReference type="FunFam" id="3.30.260.10:FF:000018">
    <property type="entry name" value="Heat shock protein 60"/>
    <property type="match status" value="1"/>
</dbReference>
<evidence type="ECO:0000256" key="4">
    <source>
        <dbReference type="ARBA" id="ARBA00006607"/>
    </source>
</evidence>
<dbReference type="InterPro" id="IPR001844">
    <property type="entry name" value="Cpn60/GroEL"/>
</dbReference>
<sequence length="858" mass="94582">MFRLPVSLARSSISRQLAMRGYAKDVRFGPEVRAMMLQGVDVLADAVAVTMGPKGRNVIIEQSWGSPKITKDGVTVAKSIELKDKFQNIGAKLVQDVANNTNEEAGDGTTTATVLARAIAKEGFEKISKGANPVEIRRGVMLAVQTVKDNLKSMSRPVSTPEEIAQVATISANGDQAIGNLISEAMKKVGRDGVITVKDGKTLTDELEVIEGMKFDRGYISPYFINSSKGAKVEFQDALLLLSEKKISSVQSIIPALELANAQRKPLVIIAEDIDGEALSTLVVNRLKIGLQVAAVKAPGFGDNRKSTLTDMAIASGGIVFGDDADLVKLEDVKVSDLGQVGEVVITKDDTLLLKGKGQKDDVLRRANQIKDQIEDTTSEYEKEKLQERLARLASGVALLRVGGSSEVEVNEKKDRVHDALNATRAAVEEGIVPGGGTALLRCIEKLEGVETTNEDQDELSDLKPKDAHSSLDELDMEDLYVRYKKLQKTLEFIEVQEEYIKDEQRNLKKEYLHAQEEVKRIQSVPLVIGQFLEAVDQNTGIVGSTTGSNYYVRILSTIDRELLKPSASVALHKHSNALVDVLPPEADSSISMLQPDEKPDVSYADIGGMDMQKQEIREAVELPLTHFELYKQIGIDPPRGVLMYGPPGCGKTMLAKAVAHHTTASFIRVVGSEFVQKYLGEGPRMVRDVFRLAKENAPAIIFIDEIDAIATKRFDAQTGADREVQRILLELLNQMDGFDQTTNVKVIMATNRADTLDPALLRPGRLDRKIEFPLPDRRQKRLVFSTITSKMNLSEDVDLEEFVARPDKISGADINAICQEAGMHAVRENRYIVLAKDFEKGYKNNIKKDEQEHEFYK</sequence>
<evidence type="ECO:0000256" key="3">
    <source>
        <dbReference type="ARBA" id="ARBA00004496"/>
    </source>
</evidence>
<evidence type="ECO:0000256" key="11">
    <source>
        <dbReference type="ARBA" id="ARBA00022946"/>
    </source>
</evidence>
<evidence type="ECO:0000256" key="9">
    <source>
        <dbReference type="ARBA" id="ARBA00022840"/>
    </source>
</evidence>
<evidence type="ECO:0000256" key="7">
    <source>
        <dbReference type="ARBA" id="ARBA00022490"/>
    </source>
</evidence>
<dbReference type="AlphaFoldDB" id="B4IDY0"/>
<dbReference type="FunFam" id="1.10.560.10:FF:000031">
    <property type="entry name" value="60 kDa heat shock protein, mitochondrial"/>
    <property type="match status" value="1"/>
</dbReference>
<dbReference type="GO" id="GO:0005743">
    <property type="term" value="C:mitochondrial inner membrane"/>
    <property type="evidence" value="ECO:0007669"/>
    <property type="project" value="EnsemblMetazoa"/>
</dbReference>
<dbReference type="GO" id="GO:0016887">
    <property type="term" value="F:ATP hydrolysis activity"/>
    <property type="evidence" value="ECO:0007669"/>
    <property type="project" value="InterPro"/>
</dbReference>
<dbReference type="Gene3D" id="2.40.50.140">
    <property type="entry name" value="Nucleic acid-binding proteins"/>
    <property type="match status" value="1"/>
</dbReference>
<keyword evidence="19" id="KW-1185">Reference proteome</keyword>
<dbReference type="FunFam" id="3.50.7.10:FF:000001">
    <property type="entry name" value="60 kDa chaperonin"/>
    <property type="match status" value="1"/>
</dbReference>
<dbReference type="GO" id="GO:0034605">
    <property type="term" value="P:cellular response to heat"/>
    <property type="evidence" value="ECO:0007669"/>
    <property type="project" value="EnsemblMetazoa"/>
</dbReference>
<dbReference type="FunFam" id="2.40.50.140:FF:000046">
    <property type="entry name" value="26S protease regulatory subunit 6B"/>
    <property type="match status" value="1"/>
</dbReference>
<dbReference type="Pfam" id="PF16450">
    <property type="entry name" value="Prot_ATP_ID_OB_C"/>
    <property type="match status" value="1"/>
</dbReference>
<dbReference type="Pfam" id="PF17862">
    <property type="entry name" value="AAA_lid_3"/>
    <property type="match status" value="1"/>
</dbReference>
<keyword evidence="11" id="KW-0809">Transit peptide</keyword>
<dbReference type="InterPro" id="IPR003960">
    <property type="entry name" value="ATPase_AAA_CS"/>
</dbReference>
<dbReference type="GO" id="GO:0005524">
    <property type="term" value="F:ATP binding"/>
    <property type="evidence" value="ECO:0007669"/>
    <property type="project" value="UniProtKB-KW"/>
</dbReference>
<keyword evidence="10" id="KW-0647">Proteasome</keyword>
<keyword evidence="9" id="KW-0067">ATP-binding</keyword>
<dbReference type="InterPro" id="IPR027410">
    <property type="entry name" value="TCP-1-like_intermed_sf"/>
</dbReference>
<keyword evidence="14" id="KW-0539">Nucleus</keyword>
<dbReference type="GO" id="GO:0000502">
    <property type="term" value="C:proteasome complex"/>
    <property type="evidence" value="ECO:0007669"/>
    <property type="project" value="UniProtKB-KW"/>
</dbReference>
<dbReference type="Pfam" id="PF00004">
    <property type="entry name" value="AAA"/>
    <property type="match status" value="1"/>
</dbReference>
<dbReference type="PRINTS" id="PR00298">
    <property type="entry name" value="CHAPERONIN60"/>
</dbReference>
<dbReference type="InterPro" id="IPR002423">
    <property type="entry name" value="Cpn60/GroEL/TCP-1"/>
</dbReference>
<dbReference type="InterPro" id="IPR012340">
    <property type="entry name" value="NA-bd_OB-fold"/>
</dbReference>
<dbReference type="NCBIfam" id="NF000592">
    <property type="entry name" value="PRK00013.1"/>
    <property type="match status" value="1"/>
</dbReference>
<dbReference type="Gene3D" id="1.10.560.10">
    <property type="entry name" value="GroEL-like equatorial domain"/>
    <property type="match status" value="1"/>
</dbReference>
<dbReference type="GO" id="GO:0007005">
    <property type="term" value="P:mitochondrion organization"/>
    <property type="evidence" value="ECO:0007669"/>
    <property type="project" value="EnsemblMetazoa"/>
</dbReference>
<dbReference type="PhylomeDB" id="B4IDY0"/>
<dbReference type="Gene3D" id="3.30.260.10">
    <property type="entry name" value="TCP-1-like chaperonin intermediate domain"/>
    <property type="match status" value="1"/>
</dbReference>
<dbReference type="InterPro" id="IPR003959">
    <property type="entry name" value="ATPase_AAA_core"/>
</dbReference>
<keyword evidence="13" id="KW-0143">Chaperone</keyword>
<proteinExistence type="inferred from homology"/>
<dbReference type="InterPro" id="IPR027409">
    <property type="entry name" value="GroEL-like_apical_dom_sf"/>
</dbReference>
<dbReference type="SUPFAM" id="SSF52540">
    <property type="entry name" value="P-loop containing nucleoside triphosphate hydrolases"/>
    <property type="match status" value="1"/>
</dbReference>
<evidence type="ECO:0000256" key="1">
    <source>
        <dbReference type="ARBA" id="ARBA00004123"/>
    </source>
</evidence>
<dbReference type="InterPro" id="IPR027413">
    <property type="entry name" value="GROEL-like_equatorial_sf"/>
</dbReference>